<comment type="caution">
    <text evidence="1">The sequence shown here is derived from an EMBL/GenBank/DDBJ whole genome shotgun (WGS) entry which is preliminary data.</text>
</comment>
<sequence>MSPEISHVLIPEADRIVVQWSWVQLQTYQHLSPDLMLGVVVDSFCWSIVYHILHDLMNHLLLQVLFCLGRGGFISISRGIIPAKLAAVGSLLIYHAAFGLLQWLNQCR</sequence>
<proteinExistence type="predicted"/>
<accession>A0A835S1Z9</accession>
<gene>
    <name evidence="1" type="ORF">HPP92_002877</name>
</gene>
<organism evidence="1 2">
    <name type="scientific">Vanilla planifolia</name>
    <name type="common">Vanilla</name>
    <dbReference type="NCBI Taxonomy" id="51239"/>
    <lineage>
        <taxon>Eukaryota</taxon>
        <taxon>Viridiplantae</taxon>
        <taxon>Streptophyta</taxon>
        <taxon>Embryophyta</taxon>
        <taxon>Tracheophyta</taxon>
        <taxon>Spermatophyta</taxon>
        <taxon>Magnoliopsida</taxon>
        <taxon>Liliopsida</taxon>
        <taxon>Asparagales</taxon>
        <taxon>Orchidaceae</taxon>
        <taxon>Vanilloideae</taxon>
        <taxon>Vanilleae</taxon>
        <taxon>Vanilla</taxon>
    </lineage>
</organism>
<dbReference type="AlphaFoldDB" id="A0A835S1Z9"/>
<protein>
    <submittedName>
        <fullName evidence="1">Uncharacterized protein</fullName>
    </submittedName>
</protein>
<name>A0A835S1Z9_VANPL</name>
<dbReference type="EMBL" id="JADCNM010000001">
    <property type="protein sequence ID" value="KAG0502805.1"/>
    <property type="molecule type" value="Genomic_DNA"/>
</dbReference>
<reference evidence="1 2" key="1">
    <citation type="journal article" date="2020" name="Nat. Food">
        <title>A phased Vanilla planifolia genome enables genetic improvement of flavour and production.</title>
        <authorList>
            <person name="Hasing T."/>
            <person name="Tang H."/>
            <person name="Brym M."/>
            <person name="Khazi F."/>
            <person name="Huang T."/>
            <person name="Chambers A.H."/>
        </authorList>
    </citation>
    <scope>NUCLEOTIDE SEQUENCE [LARGE SCALE GENOMIC DNA]</scope>
    <source>
        <tissue evidence="1">Leaf</tissue>
    </source>
</reference>
<dbReference type="Proteomes" id="UP000639772">
    <property type="component" value="Chromosome 1"/>
</dbReference>
<evidence type="ECO:0000313" key="1">
    <source>
        <dbReference type="EMBL" id="KAG0502805.1"/>
    </source>
</evidence>
<evidence type="ECO:0000313" key="2">
    <source>
        <dbReference type="Proteomes" id="UP000639772"/>
    </source>
</evidence>